<evidence type="ECO:0000313" key="2">
    <source>
        <dbReference type="Proteomes" id="UP000236047"/>
    </source>
</evidence>
<organism evidence="1 2">
    <name type="scientific">Streptomyces noursei</name>
    <name type="common">Streptomyces albulus</name>
    <dbReference type="NCBI Taxonomy" id="1971"/>
    <lineage>
        <taxon>Bacteria</taxon>
        <taxon>Bacillati</taxon>
        <taxon>Actinomycetota</taxon>
        <taxon>Actinomycetes</taxon>
        <taxon>Kitasatosporales</taxon>
        <taxon>Streptomycetaceae</taxon>
        <taxon>Streptomyces</taxon>
    </lineage>
</organism>
<gene>
    <name evidence="1" type="ORF">AOB60_00225</name>
</gene>
<reference evidence="2" key="1">
    <citation type="submission" date="2015-09" db="EMBL/GenBank/DDBJ databases">
        <authorList>
            <person name="Graham D.E."/>
            <person name="Mahan K.M."/>
            <person name="Klingeman D.M."/>
            <person name="Fida T."/>
            <person name="Giannone R.J."/>
            <person name="Hettich R.L."/>
            <person name="Parry R.J."/>
            <person name="Spain J.C."/>
        </authorList>
    </citation>
    <scope>NUCLEOTIDE SEQUENCE [LARGE SCALE GENOMIC DNA]</scope>
    <source>
        <strain evidence="2">JCM 4701</strain>
    </source>
</reference>
<dbReference type="AlphaFoldDB" id="A0A2N8PQV2"/>
<accession>A0A2N8PQV2</accession>
<keyword evidence="2" id="KW-1185">Reference proteome</keyword>
<dbReference type="Proteomes" id="UP000236047">
    <property type="component" value="Unassembled WGS sequence"/>
</dbReference>
<sequence length="307" mass="33235">MTNSSNALPDKWTIRLHPTLNLLVLSLLDAGGIERQRSYHMTRTPAAVPSTVHDLDEITDAELRGSATALIDRYFERLARVRENADAFSKAVPNWFGLVARLRRAVPDVQISTDLDHDDLALRMTLTATGPASGHLLTLIASWPCSATADGPTDGVTRGLDETGNVTVALEQEPAIAFLTWFREQSRAAAQNGLAVAEHGEADLDDYRFPVSAYAKAALVYLGEGWDGDSGFIGNDGRIWGPTWRTILISVTEDFDGVPDLTVRWADDPDGLAVAVDLPNGAASTRADLRAIGQQIADIIRAKFSDS</sequence>
<proteinExistence type="predicted"/>
<evidence type="ECO:0000313" key="1">
    <source>
        <dbReference type="EMBL" id="PNE43410.1"/>
    </source>
</evidence>
<name>A0A2N8PQV2_STRNR</name>
<comment type="caution">
    <text evidence="1">The sequence shown here is derived from an EMBL/GenBank/DDBJ whole genome shotgun (WGS) entry which is preliminary data.</text>
</comment>
<protein>
    <submittedName>
        <fullName evidence="1">Uncharacterized protein</fullName>
    </submittedName>
</protein>
<dbReference type="EMBL" id="LJSN01000001">
    <property type="protein sequence ID" value="PNE43410.1"/>
    <property type="molecule type" value="Genomic_DNA"/>
</dbReference>
<dbReference type="RefSeq" id="WP_102922300.1">
    <property type="nucleotide sequence ID" value="NZ_LJSN01000001.1"/>
</dbReference>